<keyword evidence="3" id="KW-0560">Oxidoreductase</keyword>
<evidence type="ECO:0000313" key="7">
    <source>
        <dbReference type="EMBL" id="CAG6775752.1"/>
    </source>
</evidence>
<dbReference type="PANTHER" id="PTHR43774:SF1">
    <property type="entry name" value="PEPTIDE METHIONINE SULFOXIDE REDUCTASE MSRA 2"/>
    <property type="match status" value="1"/>
</dbReference>
<sequence length="223" mass="25523">MSSHANGHQNGDSISNNTKTAVLAMGCFWAPDGLFGTTKGVLRTKVGYAGGTTENPTYRNIGDHTEVTQVDFDPTIISFDQILRLFWKHHDPTVQMKTQYRSMILYVDPEDKSVAEKSLESEQTRHKRPINTIIAPFKRFYDAEDYHQKYRLRQHTYLHSKLNFKTEECYKTSHVASRLNGYVVGFGGVKQFEEEADKLGLSDDVKTYVRKYVVQYEGSGMMC</sequence>
<dbReference type="InterPro" id="IPR002569">
    <property type="entry name" value="Met_Sox_Rdtase_MsrA_dom"/>
</dbReference>
<evidence type="ECO:0000259" key="5">
    <source>
        <dbReference type="Pfam" id="PF01625"/>
    </source>
</evidence>
<feature type="domain" description="Peptide methionine sulphoxide reductase MsrA" evidence="5">
    <location>
        <begin position="20"/>
        <end position="155"/>
    </location>
</feature>
<comment type="similarity">
    <text evidence="1">Belongs to the MsrA Met sulfoxide reductase family.</text>
</comment>
<evidence type="ECO:0000256" key="4">
    <source>
        <dbReference type="ARBA" id="ARBA00030643"/>
    </source>
</evidence>
<dbReference type="AlphaFoldDB" id="A0A8D9F3N6"/>
<dbReference type="EC" id="1.8.4.11" evidence="2"/>
<evidence type="ECO:0000256" key="3">
    <source>
        <dbReference type="ARBA" id="ARBA00023002"/>
    </source>
</evidence>
<reference evidence="7" key="1">
    <citation type="submission" date="2021-05" db="EMBL/GenBank/DDBJ databases">
        <authorList>
            <person name="Alioto T."/>
            <person name="Alioto T."/>
            <person name="Gomez Garrido J."/>
        </authorList>
    </citation>
    <scope>NUCLEOTIDE SEQUENCE</scope>
</reference>
<dbReference type="NCBIfam" id="TIGR00401">
    <property type="entry name" value="msrA"/>
    <property type="match status" value="1"/>
</dbReference>
<evidence type="ECO:0000256" key="1">
    <source>
        <dbReference type="ARBA" id="ARBA00005591"/>
    </source>
</evidence>
<protein>
    <recommendedName>
        <fullName evidence="2">peptide-methionine (S)-S-oxide reductase</fullName>
        <ecNumber evidence="2">1.8.4.11</ecNumber>
    </recommendedName>
    <alternativeName>
        <fullName evidence="4">Peptide-methionine (S)-S-oxide reductase</fullName>
    </alternativeName>
</protein>
<dbReference type="GO" id="GO:0008113">
    <property type="term" value="F:peptide-methionine (S)-S-oxide reductase activity"/>
    <property type="evidence" value="ECO:0007669"/>
    <property type="project" value="UniProtKB-EC"/>
</dbReference>
<dbReference type="InterPro" id="IPR036509">
    <property type="entry name" value="Met_Sox_Rdtase_MsrA_sf"/>
</dbReference>
<dbReference type="Gene3D" id="3.30.1060.10">
    <property type="entry name" value="Peptide methionine sulphoxide reductase MsrA"/>
    <property type="match status" value="1"/>
</dbReference>
<accession>A0A8D9F3N6</accession>
<name>A0A8D9F3N6_9HEMI</name>
<dbReference type="Pfam" id="PF20939">
    <property type="entry name" value="MsrA_helical"/>
    <property type="match status" value="1"/>
</dbReference>
<dbReference type="EMBL" id="HBUF01599718">
    <property type="protein sequence ID" value="CAG6775752.1"/>
    <property type="molecule type" value="Transcribed_RNA"/>
</dbReference>
<dbReference type="EMBL" id="HBUF01599719">
    <property type="protein sequence ID" value="CAG6775754.1"/>
    <property type="molecule type" value="Transcribed_RNA"/>
</dbReference>
<organism evidence="7">
    <name type="scientific">Cacopsylla melanoneura</name>
    <dbReference type="NCBI Taxonomy" id="428564"/>
    <lineage>
        <taxon>Eukaryota</taxon>
        <taxon>Metazoa</taxon>
        <taxon>Ecdysozoa</taxon>
        <taxon>Arthropoda</taxon>
        <taxon>Hexapoda</taxon>
        <taxon>Insecta</taxon>
        <taxon>Pterygota</taxon>
        <taxon>Neoptera</taxon>
        <taxon>Paraneoptera</taxon>
        <taxon>Hemiptera</taxon>
        <taxon>Sternorrhyncha</taxon>
        <taxon>Psylloidea</taxon>
        <taxon>Psyllidae</taxon>
        <taxon>Psyllinae</taxon>
        <taxon>Cacopsylla</taxon>
    </lineage>
</organism>
<feature type="domain" description="Selenoprotein methionine sulfoxide reductase A helical" evidence="6">
    <location>
        <begin position="168"/>
        <end position="204"/>
    </location>
</feature>
<dbReference type="InterPro" id="IPR049006">
    <property type="entry name" value="MsrA_helical"/>
</dbReference>
<dbReference type="HAMAP" id="MF_01401">
    <property type="entry name" value="MsrA"/>
    <property type="match status" value="1"/>
</dbReference>
<proteinExistence type="inferred from homology"/>
<evidence type="ECO:0000259" key="6">
    <source>
        <dbReference type="Pfam" id="PF20939"/>
    </source>
</evidence>
<dbReference type="FunFam" id="3.30.1060.10:FF:000004">
    <property type="entry name" value="Peptide methionine sulfoxide reductase A5"/>
    <property type="match status" value="1"/>
</dbReference>
<dbReference type="PANTHER" id="PTHR43774">
    <property type="entry name" value="PEPTIDE METHIONINE SULFOXIDE REDUCTASE"/>
    <property type="match status" value="1"/>
</dbReference>
<dbReference type="SUPFAM" id="SSF55068">
    <property type="entry name" value="Peptide methionine sulfoxide reductase"/>
    <property type="match status" value="1"/>
</dbReference>
<dbReference type="Pfam" id="PF01625">
    <property type="entry name" value="PMSR"/>
    <property type="match status" value="1"/>
</dbReference>
<evidence type="ECO:0000256" key="2">
    <source>
        <dbReference type="ARBA" id="ARBA00012502"/>
    </source>
</evidence>